<reference evidence="1" key="1">
    <citation type="submission" date="2021-10" db="EMBL/GenBank/DDBJ databases">
        <title>De novo Genome Assembly of Clathrus columnatus (Basidiomycota, Fungi) Using Illumina and Nanopore Sequence Data.</title>
        <authorList>
            <person name="Ogiso-Tanaka E."/>
            <person name="Itagaki H."/>
            <person name="Hosoya T."/>
            <person name="Hosaka K."/>
        </authorList>
    </citation>
    <scope>NUCLEOTIDE SEQUENCE</scope>
    <source>
        <strain evidence="1">MO-923</strain>
    </source>
</reference>
<evidence type="ECO:0000313" key="2">
    <source>
        <dbReference type="Proteomes" id="UP001050691"/>
    </source>
</evidence>
<sequence length="183" mass="20144">MVLAVILDADLDDDQDSPILIASPDPLDVFLIATTTTLSPFQHNIAPSPSHRTMAPLTFQRSIASTPQGGPSAEAQGSPDPLILSYSSASIRAVRKTLQKLQDITSRRIPDFVRLRFYNYNTVNVSHRVGLIIEVKRLPTDRAERDVLSQAQMQVNEQAYHAFQLGPDSPLLKLGCLIILGNE</sequence>
<dbReference type="AlphaFoldDB" id="A0AAV5APN7"/>
<dbReference type="Proteomes" id="UP001050691">
    <property type="component" value="Unassembled WGS sequence"/>
</dbReference>
<proteinExistence type="predicted"/>
<name>A0AAV5APN7_9AGAM</name>
<evidence type="ECO:0000313" key="1">
    <source>
        <dbReference type="EMBL" id="GJJ15717.1"/>
    </source>
</evidence>
<protein>
    <submittedName>
        <fullName evidence="1">Uncharacterized protein</fullName>
    </submittedName>
</protein>
<keyword evidence="2" id="KW-1185">Reference proteome</keyword>
<dbReference type="EMBL" id="BPWL01000011">
    <property type="protein sequence ID" value="GJJ15717.1"/>
    <property type="molecule type" value="Genomic_DNA"/>
</dbReference>
<gene>
    <name evidence="1" type="ORF">Clacol_009995</name>
</gene>
<accession>A0AAV5APN7</accession>
<organism evidence="1 2">
    <name type="scientific">Clathrus columnatus</name>
    <dbReference type="NCBI Taxonomy" id="1419009"/>
    <lineage>
        <taxon>Eukaryota</taxon>
        <taxon>Fungi</taxon>
        <taxon>Dikarya</taxon>
        <taxon>Basidiomycota</taxon>
        <taxon>Agaricomycotina</taxon>
        <taxon>Agaricomycetes</taxon>
        <taxon>Phallomycetidae</taxon>
        <taxon>Phallales</taxon>
        <taxon>Clathraceae</taxon>
        <taxon>Clathrus</taxon>
    </lineage>
</organism>
<comment type="caution">
    <text evidence="1">The sequence shown here is derived from an EMBL/GenBank/DDBJ whole genome shotgun (WGS) entry which is preliminary data.</text>
</comment>